<proteinExistence type="predicted"/>
<organism evidence="2 3">
    <name type="scientific">Candidatus Magasanikbacteria bacterium CG10_big_fil_rev_8_21_14_0_10_47_10</name>
    <dbReference type="NCBI Taxonomy" id="1974652"/>
    <lineage>
        <taxon>Bacteria</taxon>
        <taxon>Candidatus Magasanikiibacteriota</taxon>
    </lineage>
</organism>
<feature type="region of interest" description="Disordered" evidence="1">
    <location>
        <begin position="207"/>
        <end position="230"/>
    </location>
</feature>
<dbReference type="Proteomes" id="UP000230154">
    <property type="component" value="Unassembled WGS sequence"/>
</dbReference>
<feature type="compositionally biased region" description="Basic and acidic residues" evidence="1">
    <location>
        <begin position="213"/>
        <end position="222"/>
    </location>
</feature>
<sequence length="230" mass="26725">MPELRDYNNPLPEQQPLPPEPTPVEVPASELERVVSALRREHWIHIDTTYLDKLLTKGVVTGGETYRALARMKQEGQSEYQYFERLYDEREKNALPNDPHDILPTQVHGLVELVGVYKPLPRRKEAIREVHNEIIARKKMLRQTQQQEEPFMDAIDARADLTEEEKARLKMPHAKKIAEQDEKLISAQNIEDDAIFERSYQKMLLTEGGWKPDPSEPAKSKFDPPNIRNI</sequence>
<protein>
    <submittedName>
        <fullName evidence="2">Uncharacterized protein</fullName>
    </submittedName>
</protein>
<gene>
    <name evidence="2" type="ORF">COU35_02090</name>
</gene>
<evidence type="ECO:0000313" key="2">
    <source>
        <dbReference type="EMBL" id="PIR74532.1"/>
    </source>
</evidence>
<comment type="caution">
    <text evidence="2">The sequence shown here is derived from an EMBL/GenBank/DDBJ whole genome shotgun (WGS) entry which is preliminary data.</text>
</comment>
<dbReference type="AlphaFoldDB" id="A0A2H0TQV7"/>
<feature type="region of interest" description="Disordered" evidence="1">
    <location>
        <begin position="1"/>
        <end position="26"/>
    </location>
</feature>
<name>A0A2H0TQV7_9BACT</name>
<evidence type="ECO:0000256" key="1">
    <source>
        <dbReference type="SAM" id="MobiDB-lite"/>
    </source>
</evidence>
<accession>A0A2H0TQV7</accession>
<evidence type="ECO:0000313" key="3">
    <source>
        <dbReference type="Proteomes" id="UP000230154"/>
    </source>
</evidence>
<feature type="compositionally biased region" description="Pro residues" evidence="1">
    <location>
        <begin position="13"/>
        <end position="24"/>
    </location>
</feature>
<reference evidence="3" key="1">
    <citation type="submission" date="2017-09" db="EMBL/GenBank/DDBJ databases">
        <title>Depth-based differentiation of microbial function through sediment-hosted aquifers and enrichment of novel symbionts in the deep terrestrial subsurface.</title>
        <authorList>
            <person name="Probst A.J."/>
            <person name="Ladd B."/>
            <person name="Jarett J.K."/>
            <person name="Geller-Mcgrath D.E."/>
            <person name="Sieber C.M.K."/>
            <person name="Emerson J.B."/>
            <person name="Anantharaman K."/>
            <person name="Thomas B.C."/>
            <person name="Malmstrom R."/>
            <person name="Stieglmeier M."/>
            <person name="Klingl A."/>
            <person name="Woyke T."/>
            <person name="Ryan C.M."/>
            <person name="Banfield J.F."/>
        </authorList>
    </citation>
    <scope>NUCLEOTIDE SEQUENCE [LARGE SCALE GENOMIC DNA]</scope>
</reference>
<dbReference type="EMBL" id="PFCB01000018">
    <property type="protein sequence ID" value="PIR74532.1"/>
    <property type="molecule type" value="Genomic_DNA"/>
</dbReference>